<dbReference type="Proteomes" id="UP000823982">
    <property type="component" value="Unassembled WGS sequence"/>
</dbReference>
<feature type="transmembrane region" description="Helical" evidence="9">
    <location>
        <begin position="242"/>
        <end position="262"/>
    </location>
</feature>
<dbReference type="PROSITE" id="PS50928">
    <property type="entry name" value="ABC_TM1"/>
    <property type="match status" value="1"/>
</dbReference>
<dbReference type="InterPro" id="IPR035906">
    <property type="entry name" value="MetI-like_sf"/>
</dbReference>
<keyword evidence="4 10" id="KW-1003">Cell membrane</keyword>
<evidence type="ECO:0000256" key="5">
    <source>
        <dbReference type="ARBA" id="ARBA00022592"/>
    </source>
</evidence>
<organism evidence="12 13">
    <name type="scientific">Candidatus Faeciplasma gallinarum</name>
    <dbReference type="NCBI Taxonomy" id="2840799"/>
    <lineage>
        <taxon>Bacteria</taxon>
        <taxon>Bacillati</taxon>
        <taxon>Bacillota</taxon>
        <taxon>Clostridia</taxon>
        <taxon>Eubacteriales</taxon>
        <taxon>Oscillospiraceae</taxon>
        <taxon>Oscillospiraceae incertae sedis</taxon>
        <taxon>Candidatus Faeciplasma</taxon>
    </lineage>
</organism>
<evidence type="ECO:0000256" key="1">
    <source>
        <dbReference type="ARBA" id="ARBA00004651"/>
    </source>
</evidence>
<dbReference type="PANTHER" id="PTHR30425">
    <property type="entry name" value="PHOSPHATE TRANSPORT SYSTEM PERMEASE PROTEIN PST"/>
    <property type="match status" value="1"/>
</dbReference>
<dbReference type="GO" id="GO:0006817">
    <property type="term" value="P:phosphate ion transport"/>
    <property type="evidence" value="ECO:0007669"/>
    <property type="project" value="UniProtKB-KW"/>
</dbReference>
<evidence type="ECO:0000259" key="11">
    <source>
        <dbReference type="PROSITE" id="PS50928"/>
    </source>
</evidence>
<sequence length="297" mass="31464">MSKFKNALRKAAKFIDKMMSVIFTACGFIAIAFVIIITVYLIVSGIPAIREIGLGEFLFGTVWKPTVDENPQYGILPFILSSVYGTFGAILIGVPIGLMCAIFISKKAKGPVATAISSAVDLLAGIPSVVYGLIGMMFVVPTVREVFNLPDGANLLSAIIVLSVMILPSVISMSTTSIRAVPREYEEASLALGATKTETIFKVTLPAAKSGIMAAVVLGTGRAIGEAMAVMMVAGNVANMPGLFKSVMFLTTAVASGMGYSSGLYREALFSVALVLFVFIMIINLILNLIVKKNKDK</sequence>
<evidence type="ECO:0000256" key="10">
    <source>
        <dbReference type="RuleBase" id="RU363054"/>
    </source>
</evidence>
<evidence type="ECO:0000313" key="12">
    <source>
        <dbReference type="EMBL" id="HIS24546.1"/>
    </source>
</evidence>
<dbReference type="SUPFAM" id="SSF161098">
    <property type="entry name" value="MetI-like"/>
    <property type="match status" value="1"/>
</dbReference>
<dbReference type="Pfam" id="PF00528">
    <property type="entry name" value="BPD_transp_1"/>
    <property type="match status" value="1"/>
</dbReference>
<feature type="transmembrane region" description="Helical" evidence="9">
    <location>
        <begin position="268"/>
        <end position="291"/>
    </location>
</feature>
<evidence type="ECO:0000256" key="4">
    <source>
        <dbReference type="ARBA" id="ARBA00022475"/>
    </source>
</evidence>
<dbReference type="GO" id="GO:0005886">
    <property type="term" value="C:plasma membrane"/>
    <property type="evidence" value="ECO:0007669"/>
    <property type="project" value="UniProtKB-SubCell"/>
</dbReference>
<comment type="function">
    <text evidence="10">Part of the binding-protein-dependent transport system for phosphate; probably responsible for the translocation of the substrate across the membrane.</text>
</comment>
<comment type="subcellular location">
    <subcellularLocation>
        <location evidence="1 9">Cell membrane</location>
        <topology evidence="1 9">Multi-pass membrane protein</topology>
    </subcellularLocation>
</comment>
<keyword evidence="3 9" id="KW-0813">Transport</keyword>
<feature type="domain" description="ABC transmembrane type-1" evidence="11">
    <location>
        <begin position="79"/>
        <end position="287"/>
    </location>
</feature>
<dbReference type="GO" id="GO:0005315">
    <property type="term" value="F:phosphate transmembrane transporter activity"/>
    <property type="evidence" value="ECO:0007669"/>
    <property type="project" value="InterPro"/>
</dbReference>
<keyword evidence="7 9" id="KW-1133">Transmembrane helix</keyword>
<evidence type="ECO:0000256" key="7">
    <source>
        <dbReference type="ARBA" id="ARBA00022989"/>
    </source>
</evidence>
<dbReference type="NCBIfam" id="TIGR02138">
    <property type="entry name" value="phosphate_pstC"/>
    <property type="match status" value="1"/>
</dbReference>
<keyword evidence="6 9" id="KW-0812">Transmembrane</keyword>
<dbReference type="InterPro" id="IPR011864">
    <property type="entry name" value="Phosphate_PstC"/>
</dbReference>
<evidence type="ECO:0000256" key="2">
    <source>
        <dbReference type="ARBA" id="ARBA00007069"/>
    </source>
</evidence>
<feature type="transmembrane region" description="Helical" evidence="9">
    <location>
        <begin position="152"/>
        <end position="173"/>
    </location>
</feature>
<evidence type="ECO:0000256" key="6">
    <source>
        <dbReference type="ARBA" id="ARBA00022692"/>
    </source>
</evidence>
<feature type="transmembrane region" description="Helical" evidence="9">
    <location>
        <begin position="75"/>
        <end position="104"/>
    </location>
</feature>
<keyword evidence="5 10" id="KW-0592">Phosphate transport</keyword>
<evidence type="ECO:0000256" key="3">
    <source>
        <dbReference type="ARBA" id="ARBA00022448"/>
    </source>
</evidence>
<proteinExistence type="inferred from homology"/>
<feature type="transmembrane region" description="Helical" evidence="9">
    <location>
        <begin position="21"/>
        <end position="43"/>
    </location>
</feature>
<gene>
    <name evidence="12" type="primary">pstC</name>
    <name evidence="12" type="ORF">IAD01_03985</name>
</gene>
<dbReference type="EMBL" id="DVIR01000037">
    <property type="protein sequence ID" value="HIS24546.1"/>
    <property type="molecule type" value="Genomic_DNA"/>
</dbReference>
<dbReference type="AlphaFoldDB" id="A0A9D1EN82"/>
<dbReference type="PANTHER" id="PTHR30425:SF1">
    <property type="entry name" value="PHOSPHATE TRANSPORT SYSTEM PERMEASE PROTEIN PSTC"/>
    <property type="match status" value="1"/>
</dbReference>
<accession>A0A9D1EN82</accession>
<feature type="transmembrane region" description="Helical" evidence="9">
    <location>
        <begin position="116"/>
        <end position="140"/>
    </location>
</feature>
<comment type="similarity">
    <text evidence="2 10">Belongs to the binding-protein-dependent transport system permease family. CysTW subfamily.</text>
</comment>
<evidence type="ECO:0000256" key="9">
    <source>
        <dbReference type="RuleBase" id="RU363032"/>
    </source>
</evidence>
<evidence type="ECO:0000256" key="8">
    <source>
        <dbReference type="ARBA" id="ARBA00023136"/>
    </source>
</evidence>
<comment type="caution">
    <text evidence="12">The sequence shown here is derived from an EMBL/GenBank/DDBJ whole genome shotgun (WGS) entry which is preliminary data.</text>
</comment>
<name>A0A9D1EN82_9FIRM</name>
<reference evidence="12" key="1">
    <citation type="submission" date="2020-10" db="EMBL/GenBank/DDBJ databases">
        <authorList>
            <person name="Gilroy R."/>
        </authorList>
    </citation>
    <scope>NUCLEOTIDE SEQUENCE</scope>
    <source>
        <strain evidence="12">CHK157-1446</strain>
    </source>
</reference>
<keyword evidence="8 9" id="KW-0472">Membrane</keyword>
<dbReference type="InterPro" id="IPR051124">
    <property type="entry name" value="Phosphate_Transport_Permease"/>
</dbReference>
<dbReference type="CDD" id="cd06261">
    <property type="entry name" value="TM_PBP2"/>
    <property type="match status" value="1"/>
</dbReference>
<reference evidence="12" key="2">
    <citation type="journal article" date="2021" name="PeerJ">
        <title>Extensive microbial diversity within the chicken gut microbiome revealed by metagenomics and culture.</title>
        <authorList>
            <person name="Gilroy R."/>
            <person name="Ravi A."/>
            <person name="Getino M."/>
            <person name="Pursley I."/>
            <person name="Horton D.L."/>
            <person name="Alikhan N.F."/>
            <person name="Baker D."/>
            <person name="Gharbi K."/>
            <person name="Hall N."/>
            <person name="Watson M."/>
            <person name="Adriaenssens E.M."/>
            <person name="Foster-Nyarko E."/>
            <person name="Jarju S."/>
            <person name="Secka A."/>
            <person name="Antonio M."/>
            <person name="Oren A."/>
            <person name="Chaudhuri R.R."/>
            <person name="La Ragione R."/>
            <person name="Hildebrand F."/>
            <person name="Pallen M.J."/>
        </authorList>
    </citation>
    <scope>NUCLEOTIDE SEQUENCE</scope>
    <source>
        <strain evidence="12">CHK157-1446</strain>
    </source>
</reference>
<protein>
    <recommendedName>
        <fullName evidence="10">Phosphate transport system permease protein</fullName>
    </recommendedName>
</protein>
<dbReference type="Gene3D" id="1.10.3720.10">
    <property type="entry name" value="MetI-like"/>
    <property type="match status" value="1"/>
</dbReference>
<dbReference type="InterPro" id="IPR000515">
    <property type="entry name" value="MetI-like"/>
</dbReference>
<evidence type="ECO:0000313" key="13">
    <source>
        <dbReference type="Proteomes" id="UP000823982"/>
    </source>
</evidence>